<evidence type="ECO:0000313" key="1">
    <source>
        <dbReference type="EMBL" id="UPK92366.1"/>
    </source>
</evidence>
<sequence>MSTDSNIIDLLYDTLDQQPGNVFILEIIIEAWESKNERGLARETASQLLQLDPGNAVARLCLQERRDTIRAASSSSSSNGVQGRKPAQSRKTSTPASTSRNADLLSDYKQLMLEAEHLKHELSGIMQLSGLQGIDECQEAMANLGHISRGEISKTIHSLQPVSVRESARNVAANRDKAQELLVQDFEAAIAWASSQETPVSLESIRDRLVKRRALLDAALPENMARYTTDALALVERKHLKKKYVNLETMLGDKVEEIPAENFFVSEDNYAWDMEELAQVLAVNDGVMRNPLSKEMFTEADIRNILSHPLGVRLKPIQLAQSQLKQGVRAETIRRVEALGSILLADQTENAAPSRSATDEFLAYMATLPDNEQNTINSLKIPARDKLNGQPYDYTIGQSVKDAKANLTCFHKVFSSLTIVASCANTPV</sequence>
<protein>
    <submittedName>
        <fullName evidence="1">Uncharacterized protein</fullName>
    </submittedName>
</protein>
<proteinExistence type="predicted"/>
<dbReference type="Proteomes" id="UP000830768">
    <property type="component" value="Chromosome 3"/>
</dbReference>
<organism evidence="1 2">
    <name type="scientific">Fusarium solani subsp. cucurbitae</name>
    <name type="common">Neocosmosporum cucurbitae</name>
    <dbReference type="NCBI Taxonomy" id="2747967"/>
    <lineage>
        <taxon>Eukaryota</taxon>
        <taxon>Fungi</taxon>
        <taxon>Dikarya</taxon>
        <taxon>Ascomycota</taxon>
        <taxon>Pezizomycotina</taxon>
        <taxon>Sordariomycetes</taxon>
        <taxon>Hypocreomycetidae</taxon>
        <taxon>Hypocreales</taxon>
        <taxon>Nectriaceae</taxon>
        <taxon>Fusarium</taxon>
        <taxon>Fusarium solani species complex</taxon>
    </lineage>
</organism>
<gene>
    <name evidence="1" type="ORF">LCI18_003301</name>
</gene>
<accession>A0ACD3YTU6</accession>
<dbReference type="EMBL" id="CP090032">
    <property type="protein sequence ID" value="UPK92366.1"/>
    <property type="molecule type" value="Genomic_DNA"/>
</dbReference>
<reference evidence="1" key="1">
    <citation type="submission" date="2021-11" db="EMBL/GenBank/DDBJ databases">
        <title>Fusarium solani-melongenae Genome sequencing and assembly.</title>
        <authorList>
            <person name="Xie S."/>
            <person name="Huang L."/>
            <person name="Zhang X."/>
        </authorList>
    </citation>
    <scope>NUCLEOTIDE SEQUENCE</scope>
    <source>
        <strain evidence="1">CRI 24-3</strain>
    </source>
</reference>
<evidence type="ECO:0000313" key="2">
    <source>
        <dbReference type="Proteomes" id="UP000830768"/>
    </source>
</evidence>
<keyword evidence="2" id="KW-1185">Reference proteome</keyword>
<name>A0ACD3YTU6_FUSSC</name>